<dbReference type="OrthoDB" id="2720680at2"/>
<name>F9YW02_CAPCC</name>
<dbReference type="HOGENOM" id="CLU_1683392_0_0_10"/>
<dbReference type="STRING" id="860228.Ccan_23910"/>
<evidence type="ECO:0000313" key="1">
    <source>
        <dbReference type="EMBL" id="AEK24505.1"/>
    </source>
</evidence>
<accession>F9YW02</accession>
<proteinExistence type="predicted"/>
<keyword evidence="2" id="KW-1185">Reference proteome</keyword>
<reference evidence="1 2" key="1">
    <citation type="journal article" date="2011" name="J. Bacteriol.">
        <title>Complete genome sequence of the dog commensal and human pathogen Capnocytophaga canimorsus strain 5.</title>
        <authorList>
            <person name="Manfredi P."/>
            <person name="Pagni M."/>
            <person name="Cornelis G.R."/>
        </authorList>
    </citation>
    <scope>NUCLEOTIDE SEQUENCE [LARGE SCALE GENOMIC DNA]</scope>
    <source>
        <strain evidence="2">5</strain>
    </source>
</reference>
<gene>
    <name evidence="1" type="ordered locus">Ccan_23910</name>
</gene>
<dbReference type="EMBL" id="CP002113">
    <property type="protein sequence ID" value="AEK24505.1"/>
    <property type="molecule type" value="Genomic_DNA"/>
</dbReference>
<dbReference type="AlphaFoldDB" id="F9YW02"/>
<dbReference type="RefSeq" id="WP_013998481.1">
    <property type="nucleotide sequence ID" value="NC_015846.1"/>
</dbReference>
<organism evidence="1 2">
    <name type="scientific">Capnocytophaga canimorsus (strain 5)</name>
    <dbReference type="NCBI Taxonomy" id="860228"/>
    <lineage>
        <taxon>Bacteria</taxon>
        <taxon>Pseudomonadati</taxon>
        <taxon>Bacteroidota</taxon>
        <taxon>Flavobacteriia</taxon>
        <taxon>Flavobacteriales</taxon>
        <taxon>Flavobacteriaceae</taxon>
        <taxon>Capnocytophaga</taxon>
    </lineage>
</organism>
<protein>
    <submittedName>
        <fullName evidence="1">Uncharacterized protein</fullName>
    </submittedName>
</protein>
<sequence length="156" mass="18854">MKKEDLLQPEIEKILFEMDFIDKYRNIWEKYDKEDENYKISSKDIITTFQDLNYSVKKKSKEQYFSEFFPKDNFNYRIGISIKYNIIHFDISIRNEKHNIKGGGDYGLLVQLMTNWEIPISSPGFYDLNSFKNLIKDLVSLFEEIQKNINQYFQEK</sequence>
<evidence type="ECO:0000313" key="2">
    <source>
        <dbReference type="Proteomes" id="UP000008895"/>
    </source>
</evidence>
<dbReference type="Proteomes" id="UP000008895">
    <property type="component" value="Chromosome"/>
</dbReference>
<dbReference type="KEGG" id="ccm:Ccan_23910"/>